<reference evidence="2" key="1">
    <citation type="submission" date="2020-05" db="EMBL/GenBank/DDBJ databases">
        <title>WGS assembly of Panicum virgatum.</title>
        <authorList>
            <person name="Lovell J.T."/>
            <person name="Jenkins J."/>
            <person name="Shu S."/>
            <person name="Juenger T.E."/>
            <person name="Schmutz J."/>
        </authorList>
    </citation>
    <scope>NUCLEOTIDE SEQUENCE</scope>
    <source>
        <strain evidence="2">AP13</strain>
    </source>
</reference>
<sequence>MSGSDFGVSHPRIWYHLVPLPSYCLFLNRQSLLDGRLLIFPTTVKLVLLITCVILINSSRLERVLNFHKHGSLRSLSCLNGSPRIAIGCEKALILGTHVIEHHKAEKNVLQPYNTTRGHNIR</sequence>
<accession>A0A8T0PF59</accession>
<organism evidence="2 3">
    <name type="scientific">Panicum virgatum</name>
    <name type="common">Blackwell switchgrass</name>
    <dbReference type="NCBI Taxonomy" id="38727"/>
    <lineage>
        <taxon>Eukaryota</taxon>
        <taxon>Viridiplantae</taxon>
        <taxon>Streptophyta</taxon>
        <taxon>Embryophyta</taxon>
        <taxon>Tracheophyta</taxon>
        <taxon>Spermatophyta</taxon>
        <taxon>Magnoliopsida</taxon>
        <taxon>Liliopsida</taxon>
        <taxon>Poales</taxon>
        <taxon>Poaceae</taxon>
        <taxon>PACMAD clade</taxon>
        <taxon>Panicoideae</taxon>
        <taxon>Panicodae</taxon>
        <taxon>Paniceae</taxon>
        <taxon>Panicinae</taxon>
        <taxon>Panicum</taxon>
        <taxon>Panicum sect. Hiantes</taxon>
    </lineage>
</organism>
<evidence type="ECO:0000313" key="3">
    <source>
        <dbReference type="Proteomes" id="UP000823388"/>
    </source>
</evidence>
<keyword evidence="3" id="KW-1185">Reference proteome</keyword>
<proteinExistence type="predicted"/>
<keyword evidence="1" id="KW-1133">Transmembrane helix</keyword>
<evidence type="ECO:0000256" key="1">
    <source>
        <dbReference type="SAM" id="Phobius"/>
    </source>
</evidence>
<dbReference type="AlphaFoldDB" id="A0A8T0PF59"/>
<dbReference type="Proteomes" id="UP000823388">
    <property type="component" value="Chromosome 8K"/>
</dbReference>
<name>A0A8T0PF59_PANVG</name>
<comment type="caution">
    <text evidence="2">The sequence shown here is derived from an EMBL/GenBank/DDBJ whole genome shotgun (WGS) entry which is preliminary data.</text>
</comment>
<keyword evidence="1" id="KW-0812">Transmembrane</keyword>
<protein>
    <submittedName>
        <fullName evidence="2">Uncharacterized protein</fullName>
    </submittedName>
</protein>
<evidence type="ECO:0000313" key="2">
    <source>
        <dbReference type="EMBL" id="KAG2559548.1"/>
    </source>
</evidence>
<keyword evidence="1" id="KW-0472">Membrane</keyword>
<gene>
    <name evidence="2" type="ORF">PVAP13_8KG018128</name>
</gene>
<dbReference type="EMBL" id="CM029051">
    <property type="protein sequence ID" value="KAG2559548.1"/>
    <property type="molecule type" value="Genomic_DNA"/>
</dbReference>
<feature type="transmembrane region" description="Helical" evidence="1">
    <location>
        <begin position="37"/>
        <end position="56"/>
    </location>
</feature>